<evidence type="ECO:0000256" key="1">
    <source>
        <dbReference type="ARBA" id="ARBA00004496"/>
    </source>
</evidence>
<dbReference type="CDD" id="cd00571">
    <property type="entry name" value="UreE"/>
    <property type="match status" value="1"/>
</dbReference>
<accession>A0A381QPM2</accession>
<sequence>MWELTEKYSGKRKPDTNLFLPFEMRQRSRLKVKLENGESAFIILPRGGILRDGDLLRSTCDKVVLVKAAKECVTTVCDNDPLLLTKAAYHLGNRHVALQIEEGFLRYQHDHVLDELVHDLGLKTEVEDEPFEPESGAYSSHDHSHSQND</sequence>
<dbReference type="Pfam" id="PF02814">
    <property type="entry name" value="UreE_N"/>
    <property type="match status" value="1"/>
</dbReference>
<keyword evidence="2" id="KW-0963">Cytoplasm</keyword>
<evidence type="ECO:0000256" key="5">
    <source>
        <dbReference type="SAM" id="MobiDB-lite"/>
    </source>
</evidence>
<evidence type="ECO:0000313" key="7">
    <source>
        <dbReference type="EMBL" id="SUZ79473.1"/>
    </source>
</evidence>
<feature type="domain" description="UreE urease accessory N-terminal" evidence="6">
    <location>
        <begin position="1"/>
        <end position="64"/>
    </location>
</feature>
<dbReference type="InterPro" id="IPR012406">
    <property type="entry name" value="UreE"/>
</dbReference>
<comment type="subcellular location">
    <subcellularLocation>
        <location evidence="1">Cytoplasm</location>
    </subcellularLocation>
</comment>
<keyword evidence="4" id="KW-0143">Chaperone</keyword>
<dbReference type="GO" id="GO:0006457">
    <property type="term" value="P:protein folding"/>
    <property type="evidence" value="ECO:0007669"/>
    <property type="project" value="InterPro"/>
</dbReference>
<evidence type="ECO:0000256" key="4">
    <source>
        <dbReference type="ARBA" id="ARBA00023186"/>
    </source>
</evidence>
<dbReference type="Gene3D" id="3.30.70.790">
    <property type="entry name" value="UreE, C-terminal domain"/>
    <property type="match status" value="1"/>
</dbReference>
<dbReference type="InterPro" id="IPR036118">
    <property type="entry name" value="UreE_N_sf"/>
</dbReference>
<dbReference type="GO" id="GO:0016151">
    <property type="term" value="F:nickel cation binding"/>
    <property type="evidence" value="ECO:0007669"/>
    <property type="project" value="InterPro"/>
</dbReference>
<evidence type="ECO:0000256" key="2">
    <source>
        <dbReference type="ARBA" id="ARBA00022490"/>
    </source>
</evidence>
<dbReference type="EMBL" id="UINC01001388">
    <property type="protein sequence ID" value="SUZ79473.1"/>
    <property type="molecule type" value="Genomic_DNA"/>
</dbReference>
<dbReference type="SUPFAM" id="SSF69737">
    <property type="entry name" value="Urease metallochaperone UreE, C-terminal domain"/>
    <property type="match status" value="1"/>
</dbReference>
<dbReference type="InterPro" id="IPR007864">
    <property type="entry name" value="UreE_C_dom"/>
</dbReference>
<dbReference type="AlphaFoldDB" id="A0A381QPM2"/>
<dbReference type="GO" id="GO:0065003">
    <property type="term" value="P:protein-containing complex assembly"/>
    <property type="evidence" value="ECO:0007669"/>
    <property type="project" value="InterPro"/>
</dbReference>
<gene>
    <name evidence="7" type="ORF">METZ01_LOCUS32327</name>
</gene>
<proteinExistence type="inferred from homology"/>
<dbReference type="GO" id="GO:0019627">
    <property type="term" value="P:urea metabolic process"/>
    <property type="evidence" value="ECO:0007669"/>
    <property type="project" value="InterPro"/>
</dbReference>
<evidence type="ECO:0000259" key="6">
    <source>
        <dbReference type="SMART" id="SM00988"/>
    </source>
</evidence>
<organism evidence="7">
    <name type="scientific">marine metagenome</name>
    <dbReference type="NCBI Taxonomy" id="408172"/>
    <lineage>
        <taxon>unclassified sequences</taxon>
        <taxon>metagenomes</taxon>
        <taxon>ecological metagenomes</taxon>
    </lineage>
</organism>
<feature type="compositionally biased region" description="Basic and acidic residues" evidence="5">
    <location>
        <begin position="140"/>
        <end position="149"/>
    </location>
</feature>
<dbReference type="HAMAP" id="MF_00822">
    <property type="entry name" value="UreE"/>
    <property type="match status" value="1"/>
</dbReference>
<name>A0A381QPM2_9ZZZZ</name>
<dbReference type="Gene3D" id="2.60.260.20">
    <property type="entry name" value="Urease metallochaperone UreE, N-terminal domain"/>
    <property type="match status" value="1"/>
</dbReference>
<keyword evidence="3" id="KW-0533">Nickel</keyword>
<feature type="region of interest" description="Disordered" evidence="5">
    <location>
        <begin position="128"/>
        <end position="149"/>
    </location>
</feature>
<dbReference type="PIRSF" id="PIRSF036402">
    <property type="entry name" value="Ureas_acces_UreE"/>
    <property type="match status" value="1"/>
</dbReference>
<dbReference type="GO" id="GO:0005737">
    <property type="term" value="C:cytoplasm"/>
    <property type="evidence" value="ECO:0007669"/>
    <property type="project" value="UniProtKB-SubCell"/>
</dbReference>
<dbReference type="SUPFAM" id="SSF69287">
    <property type="entry name" value="Urease metallochaperone UreE, N-terminal domain"/>
    <property type="match status" value="1"/>
</dbReference>
<dbReference type="InterPro" id="IPR004029">
    <property type="entry name" value="UreE_N"/>
</dbReference>
<dbReference type="SMART" id="SM00988">
    <property type="entry name" value="UreE_N"/>
    <property type="match status" value="1"/>
</dbReference>
<protein>
    <recommendedName>
        <fullName evidence="6">UreE urease accessory N-terminal domain-containing protein</fullName>
    </recommendedName>
</protein>
<reference evidence="7" key="1">
    <citation type="submission" date="2018-05" db="EMBL/GenBank/DDBJ databases">
        <authorList>
            <person name="Lanie J.A."/>
            <person name="Ng W.-L."/>
            <person name="Kazmierczak K.M."/>
            <person name="Andrzejewski T.M."/>
            <person name="Davidsen T.M."/>
            <person name="Wayne K.J."/>
            <person name="Tettelin H."/>
            <person name="Glass J.I."/>
            <person name="Rusch D."/>
            <person name="Podicherti R."/>
            <person name="Tsui H.-C.T."/>
            <person name="Winkler M.E."/>
        </authorList>
    </citation>
    <scope>NUCLEOTIDE SEQUENCE</scope>
</reference>
<dbReference type="NCBIfam" id="NF009751">
    <property type="entry name" value="PRK13261.1-1"/>
    <property type="match status" value="1"/>
</dbReference>
<dbReference type="Pfam" id="PF05194">
    <property type="entry name" value="UreE_C"/>
    <property type="match status" value="1"/>
</dbReference>
<evidence type="ECO:0000256" key="3">
    <source>
        <dbReference type="ARBA" id="ARBA00022596"/>
    </source>
</evidence>